<dbReference type="EMBL" id="JABXXO010000009">
    <property type="protein sequence ID" value="KAF7770837.1"/>
    <property type="molecule type" value="Genomic_DNA"/>
</dbReference>
<evidence type="ECO:0000256" key="3">
    <source>
        <dbReference type="ARBA" id="ARBA00022833"/>
    </source>
</evidence>
<comment type="caution">
    <text evidence="6">The sequence shown here is derived from an EMBL/GenBank/DDBJ whole genome shotgun (WGS) entry which is preliminary data.</text>
</comment>
<gene>
    <name evidence="6" type="ORF">Agabi119p4_6811</name>
</gene>
<proteinExistence type="predicted"/>
<dbReference type="Pfam" id="PF01753">
    <property type="entry name" value="zf-MYND"/>
    <property type="match status" value="1"/>
</dbReference>
<dbReference type="GO" id="GO:0008270">
    <property type="term" value="F:zinc ion binding"/>
    <property type="evidence" value="ECO:0007669"/>
    <property type="project" value="UniProtKB-KW"/>
</dbReference>
<name>A0A8H7KCL5_AGABI</name>
<evidence type="ECO:0000256" key="4">
    <source>
        <dbReference type="PROSITE-ProRule" id="PRU00134"/>
    </source>
</evidence>
<sequence length="418" mass="48259">MSATEDESLSREDVMHVLKGMNIEFSPNTKLTSTTLRHRLIQSLDAAQRFASIFPDPTHLIKLSRYSMWRKKAPVVDAFSRRTWGAIFQDNRGFEDHRQIAFARINQLIPDIAKEMDKKKIGYVVLKDMATLRALIIRFFAIYEINDRTPLLLVNYACLEEDDEEALDDTITDYTPEEQRGRAYQMTDIEQDLLIELLSLNRGHLSPEYKITEAAFDDRCEVGFILPIGGLNVKDIIRLSKPKGCLLCGEETHSTCSACLSAQYCGKVCQKEDWRNHKSLCKAISSGKWYTIELDPNPFSTMMSKMYKTSINRYDDTDDDTPTHNAEGVEEPPPNPYEDDYYLVKLQVPIGAEANQMLVHDRYKTFELHLTDMKNPEAFTAAMLAVALEPKMYRWAHREGEWNWKICFDRLPDQTPTW</sequence>
<evidence type="ECO:0000259" key="5">
    <source>
        <dbReference type="PROSITE" id="PS50865"/>
    </source>
</evidence>
<evidence type="ECO:0000313" key="6">
    <source>
        <dbReference type="EMBL" id="KAF7770837.1"/>
    </source>
</evidence>
<evidence type="ECO:0000256" key="1">
    <source>
        <dbReference type="ARBA" id="ARBA00022723"/>
    </source>
</evidence>
<dbReference type="AlphaFoldDB" id="A0A8H7KCL5"/>
<organism evidence="6 7">
    <name type="scientific">Agaricus bisporus var. burnettii</name>
    <dbReference type="NCBI Taxonomy" id="192524"/>
    <lineage>
        <taxon>Eukaryota</taxon>
        <taxon>Fungi</taxon>
        <taxon>Dikarya</taxon>
        <taxon>Basidiomycota</taxon>
        <taxon>Agaricomycotina</taxon>
        <taxon>Agaricomycetes</taxon>
        <taxon>Agaricomycetidae</taxon>
        <taxon>Agaricales</taxon>
        <taxon>Agaricineae</taxon>
        <taxon>Agaricaceae</taxon>
        <taxon>Agaricus</taxon>
    </lineage>
</organism>
<dbReference type="Gene3D" id="6.10.140.2220">
    <property type="match status" value="1"/>
</dbReference>
<keyword evidence="3" id="KW-0862">Zinc</keyword>
<dbReference type="PROSITE" id="PS01360">
    <property type="entry name" value="ZF_MYND_1"/>
    <property type="match status" value="1"/>
</dbReference>
<feature type="domain" description="MYND-type" evidence="5">
    <location>
        <begin position="245"/>
        <end position="281"/>
    </location>
</feature>
<keyword evidence="2 4" id="KW-0863">Zinc-finger</keyword>
<dbReference type="PROSITE" id="PS50865">
    <property type="entry name" value="ZF_MYND_2"/>
    <property type="match status" value="1"/>
</dbReference>
<dbReference type="InterPro" id="IPR002893">
    <property type="entry name" value="Znf_MYND"/>
</dbReference>
<accession>A0A8H7KCL5</accession>
<protein>
    <recommendedName>
        <fullName evidence="5">MYND-type domain-containing protein</fullName>
    </recommendedName>
</protein>
<evidence type="ECO:0000313" key="7">
    <source>
        <dbReference type="Proteomes" id="UP000629468"/>
    </source>
</evidence>
<keyword evidence="1" id="KW-0479">Metal-binding</keyword>
<dbReference type="Proteomes" id="UP000629468">
    <property type="component" value="Unassembled WGS sequence"/>
</dbReference>
<dbReference type="SUPFAM" id="SSF144232">
    <property type="entry name" value="HIT/MYND zinc finger-like"/>
    <property type="match status" value="1"/>
</dbReference>
<reference evidence="6 7" key="1">
    <citation type="journal article" name="Sci. Rep.">
        <title>Telomere-to-telomere assembled and centromere annotated genomes of the two main subspecies of the button mushroom Agaricus bisporus reveal especially polymorphic chromosome ends.</title>
        <authorList>
            <person name="Sonnenberg A.S.M."/>
            <person name="Sedaghat-Telgerd N."/>
            <person name="Lavrijssen B."/>
            <person name="Ohm R.A."/>
            <person name="Hendrickx P.M."/>
            <person name="Scholtmeijer K."/>
            <person name="Baars J.J.P."/>
            <person name="van Peer A."/>
        </authorList>
    </citation>
    <scope>NUCLEOTIDE SEQUENCE [LARGE SCALE GENOMIC DNA]</scope>
    <source>
        <strain evidence="6 7">H119_p4</strain>
    </source>
</reference>
<evidence type="ECO:0000256" key="2">
    <source>
        <dbReference type="ARBA" id="ARBA00022771"/>
    </source>
</evidence>